<dbReference type="eggNOG" id="ENOG502RD11">
    <property type="taxonomic scope" value="Eukaryota"/>
</dbReference>
<comment type="domain">
    <text evidence="5">The QLQ domain and WRC domain may be involved in protein-protein interaction and DNA-binding, respectively.</text>
</comment>
<dbReference type="InterPro" id="IPR014978">
    <property type="entry name" value="Gln-Leu-Gln_QLQ"/>
</dbReference>
<organism evidence="9 10">
    <name type="scientific">Morus notabilis</name>
    <dbReference type="NCBI Taxonomy" id="981085"/>
    <lineage>
        <taxon>Eukaryota</taxon>
        <taxon>Viridiplantae</taxon>
        <taxon>Streptophyta</taxon>
        <taxon>Embryophyta</taxon>
        <taxon>Tracheophyta</taxon>
        <taxon>Spermatophyta</taxon>
        <taxon>Magnoliopsida</taxon>
        <taxon>eudicotyledons</taxon>
        <taxon>Gunneridae</taxon>
        <taxon>Pentapetalae</taxon>
        <taxon>rosids</taxon>
        <taxon>fabids</taxon>
        <taxon>Rosales</taxon>
        <taxon>Moraceae</taxon>
        <taxon>Moreae</taxon>
        <taxon>Morus</taxon>
    </lineage>
</organism>
<comment type="function">
    <text evidence="5">Transcription activator.</text>
</comment>
<feature type="compositionally biased region" description="Low complexity" evidence="6">
    <location>
        <begin position="385"/>
        <end position="396"/>
    </location>
</feature>
<dbReference type="PROSITE" id="PS51666">
    <property type="entry name" value="QLQ"/>
    <property type="match status" value="1"/>
</dbReference>
<evidence type="ECO:0000256" key="2">
    <source>
        <dbReference type="ARBA" id="ARBA00008122"/>
    </source>
</evidence>
<evidence type="ECO:0000313" key="9">
    <source>
        <dbReference type="EMBL" id="EXB52679.1"/>
    </source>
</evidence>
<gene>
    <name evidence="9" type="ORF">L484_022456</name>
</gene>
<evidence type="ECO:0000256" key="1">
    <source>
        <dbReference type="ARBA" id="ARBA00004123"/>
    </source>
</evidence>
<keyword evidence="5" id="KW-0805">Transcription regulation</keyword>
<evidence type="ECO:0000313" key="10">
    <source>
        <dbReference type="Proteomes" id="UP000030645"/>
    </source>
</evidence>
<proteinExistence type="inferred from homology"/>
<dbReference type="GO" id="GO:0006355">
    <property type="term" value="P:regulation of DNA-templated transcription"/>
    <property type="evidence" value="ECO:0007669"/>
    <property type="project" value="InterPro"/>
</dbReference>
<dbReference type="GO" id="GO:0099402">
    <property type="term" value="P:plant organ development"/>
    <property type="evidence" value="ECO:0007669"/>
    <property type="project" value="UniProtKB-ARBA"/>
</dbReference>
<dbReference type="GO" id="GO:0006351">
    <property type="term" value="P:DNA-templated transcription"/>
    <property type="evidence" value="ECO:0007669"/>
    <property type="project" value="UniProtKB-UniRule"/>
</dbReference>
<name>W9RE94_9ROSA</name>
<accession>W9RE94</accession>
<feature type="compositionally biased region" description="Polar residues" evidence="6">
    <location>
        <begin position="150"/>
        <end position="160"/>
    </location>
</feature>
<dbReference type="STRING" id="981085.W9RE94"/>
<dbReference type="Pfam" id="PF08879">
    <property type="entry name" value="WRC"/>
    <property type="match status" value="2"/>
</dbReference>
<comment type="caution">
    <text evidence="4">Lacks conserved residue(s) required for the propagation of feature annotation.</text>
</comment>
<feature type="region of interest" description="Disordered" evidence="6">
    <location>
        <begin position="353"/>
        <end position="415"/>
    </location>
</feature>
<keyword evidence="3 5" id="KW-0539">Nucleus</keyword>
<dbReference type="KEGG" id="mnt:21405270"/>
<reference evidence="10" key="1">
    <citation type="submission" date="2013-01" db="EMBL/GenBank/DDBJ databases">
        <title>Draft Genome Sequence of a Mulberry Tree, Morus notabilis C.K. Schneid.</title>
        <authorList>
            <person name="He N."/>
            <person name="Zhao S."/>
        </authorList>
    </citation>
    <scope>NUCLEOTIDE SEQUENCE</scope>
</reference>
<feature type="domain" description="WRC" evidence="8">
    <location>
        <begin position="309"/>
        <end position="353"/>
    </location>
</feature>
<feature type="domain" description="WRC" evidence="8">
    <location>
        <begin position="103"/>
        <end position="147"/>
    </location>
</feature>
<dbReference type="EMBL" id="KE344072">
    <property type="protein sequence ID" value="EXB52679.1"/>
    <property type="molecule type" value="Genomic_DNA"/>
</dbReference>
<evidence type="ECO:0000256" key="4">
    <source>
        <dbReference type="PROSITE-ProRule" id="PRU01002"/>
    </source>
</evidence>
<feature type="domain" description="QLQ" evidence="7">
    <location>
        <begin position="41"/>
        <end position="76"/>
    </location>
</feature>
<keyword evidence="5" id="KW-0010">Activator</keyword>
<feature type="region of interest" description="Disordered" evidence="6">
    <location>
        <begin position="134"/>
        <end position="178"/>
    </location>
</feature>
<protein>
    <recommendedName>
        <fullName evidence="5">Growth-regulating factor</fullName>
    </recommendedName>
</protein>
<dbReference type="PANTHER" id="PTHR31602:SF81">
    <property type="entry name" value="GROWTH-REGULATING FACTOR 9"/>
    <property type="match status" value="1"/>
</dbReference>
<feature type="compositionally biased region" description="Low complexity" evidence="6">
    <location>
        <begin position="403"/>
        <end position="415"/>
    </location>
</feature>
<dbReference type="PROSITE" id="PS51667">
    <property type="entry name" value="WRC"/>
    <property type="match status" value="2"/>
</dbReference>
<comment type="subcellular location">
    <subcellularLocation>
        <location evidence="1 5">Nucleus</location>
    </subcellularLocation>
</comment>
<sequence length="426" mass="46769">MRVCVCCEGGRGLGKKEWTAVMHGEKISKLKEESCPLIKPVFTITQLQEFQQQTLIHRHIAAGLPVPLHLVIPIWESVAYSLGTSDFVRGFSSQGFDYRHMMEPEPMRCRRTDGKKWRCSKKVVAGEKYCERHMHRGRQRSRKLVEASSGIASPSNPTTTRPEKSKTESVQNPSSNLLGLQLMTPSTDVTNVSHGGTTITSNLSKKRVTYVTSPYIATNITRGSGVITSVMATNNSNPVLSSTKSNQNVGNHMNEMYFGNTSTIKGSSNNNKNISVGRTMSPGLGFSPKSVLQVVRRNDLCIDKRNGTELELGRCRRTDGKKWRCRRDVIPDQKYCACHMHRGAKKLAKPFEPTASSAVTNTAPLPPATATSCRTDRTSPNTNLSISIPVSPYPISNDEKSDSGNSSDTTISDTSISAYAISKVPS</sequence>
<dbReference type="Pfam" id="PF08880">
    <property type="entry name" value="QLQ"/>
    <property type="match status" value="1"/>
</dbReference>
<dbReference type="OrthoDB" id="1103109at2759"/>
<dbReference type="PANTHER" id="PTHR31602">
    <property type="entry name" value="GROWTH-REGULATING FACTOR 5"/>
    <property type="match status" value="1"/>
</dbReference>
<keyword evidence="10" id="KW-1185">Reference proteome</keyword>
<dbReference type="GO" id="GO:0005524">
    <property type="term" value="F:ATP binding"/>
    <property type="evidence" value="ECO:0007669"/>
    <property type="project" value="UniProtKB-UniRule"/>
</dbReference>
<comment type="similarity">
    <text evidence="2 5">Belongs to the GRF family.</text>
</comment>
<dbReference type="GO" id="GO:0005634">
    <property type="term" value="C:nucleus"/>
    <property type="evidence" value="ECO:0007669"/>
    <property type="project" value="UniProtKB-SubCell"/>
</dbReference>
<feature type="compositionally biased region" description="Polar residues" evidence="6">
    <location>
        <begin position="168"/>
        <end position="178"/>
    </location>
</feature>
<keyword evidence="5" id="KW-0804">Transcription</keyword>
<dbReference type="AlphaFoldDB" id="W9RE94"/>
<evidence type="ECO:0000256" key="6">
    <source>
        <dbReference type="SAM" id="MobiDB-lite"/>
    </source>
</evidence>
<dbReference type="InterPro" id="IPR031137">
    <property type="entry name" value="GRF"/>
</dbReference>
<dbReference type="Proteomes" id="UP000030645">
    <property type="component" value="Unassembled WGS sequence"/>
</dbReference>
<evidence type="ECO:0000259" key="8">
    <source>
        <dbReference type="PROSITE" id="PS51667"/>
    </source>
</evidence>
<evidence type="ECO:0000256" key="5">
    <source>
        <dbReference type="RuleBase" id="RU367127"/>
    </source>
</evidence>
<evidence type="ECO:0000256" key="3">
    <source>
        <dbReference type="ARBA" id="ARBA00023242"/>
    </source>
</evidence>
<dbReference type="InterPro" id="IPR014977">
    <property type="entry name" value="WRC_dom"/>
</dbReference>
<evidence type="ECO:0000259" key="7">
    <source>
        <dbReference type="PROSITE" id="PS51666"/>
    </source>
</evidence>